<evidence type="ECO:0000313" key="3">
    <source>
        <dbReference type="Proteomes" id="UP000316213"/>
    </source>
</evidence>
<keyword evidence="3" id="KW-1185">Reference proteome</keyword>
<reference evidence="2 3" key="1">
    <citation type="submission" date="2019-02" db="EMBL/GenBank/DDBJ databases">
        <title>Deep-cultivation of Planctomycetes and their phenomic and genomic characterization uncovers novel biology.</title>
        <authorList>
            <person name="Wiegand S."/>
            <person name="Jogler M."/>
            <person name="Boedeker C."/>
            <person name="Pinto D."/>
            <person name="Vollmers J."/>
            <person name="Rivas-Marin E."/>
            <person name="Kohn T."/>
            <person name="Peeters S.H."/>
            <person name="Heuer A."/>
            <person name="Rast P."/>
            <person name="Oberbeckmann S."/>
            <person name="Bunk B."/>
            <person name="Jeske O."/>
            <person name="Meyerdierks A."/>
            <person name="Storesund J.E."/>
            <person name="Kallscheuer N."/>
            <person name="Luecker S."/>
            <person name="Lage O.M."/>
            <person name="Pohl T."/>
            <person name="Merkel B.J."/>
            <person name="Hornburger P."/>
            <person name="Mueller R.-W."/>
            <person name="Bruemmer F."/>
            <person name="Labrenz M."/>
            <person name="Spormann A.M."/>
            <person name="Op Den Camp H."/>
            <person name="Overmann J."/>
            <person name="Amann R."/>
            <person name="Jetten M.S.M."/>
            <person name="Mascher T."/>
            <person name="Medema M.H."/>
            <person name="Devos D.P."/>
            <person name="Kaster A.-K."/>
            <person name="Ovreas L."/>
            <person name="Rohde M."/>
            <person name="Galperin M.Y."/>
            <person name="Jogler C."/>
        </authorList>
    </citation>
    <scope>NUCLEOTIDE SEQUENCE [LARGE SCALE GENOMIC DNA]</scope>
    <source>
        <strain evidence="2 3">Pla100</strain>
    </source>
</reference>
<feature type="transmembrane region" description="Helical" evidence="1">
    <location>
        <begin position="84"/>
        <end position="105"/>
    </location>
</feature>
<comment type="caution">
    <text evidence="2">The sequence shown here is derived from an EMBL/GenBank/DDBJ whole genome shotgun (WGS) entry which is preliminary data.</text>
</comment>
<sequence>MKEDENPFASPLSSPALPVHDAPVTFPRRALLGSLLVMLPWPMLGIAACMGLSLFEKSSEAIFMFGSITMIFLLPLAFVVTSEWIYGTLIGIVWLLVLFLPLWLGKRALRPRFHVQTVLVCQSLFSAMQAGLGFLMILGKQC</sequence>
<feature type="transmembrane region" description="Helical" evidence="1">
    <location>
        <begin position="30"/>
        <end position="54"/>
    </location>
</feature>
<evidence type="ECO:0000256" key="1">
    <source>
        <dbReference type="SAM" id="Phobius"/>
    </source>
</evidence>
<proteinExistence type="predicted"/>
<name>A0A5C5ZG27_9BACT</name>
<protein>
    <submittedName>
        <fullName evidence="2">Uncharacterized protein</fullName>
    </submittedName>
</protein>
<dbReference type="RefSeq" id="WP_146582681.1">
    <property type="nucleotide sequence ID" value="NZ_SJPM01000035.1"/>
</dbReference>
<feature type="transmembrane region" description="Helical" evidence="1">
    <location>
        <begin position="117"/>
        <end position="138"/>
    </location>
</feature>
<accession>A0A5C5ZG27</accession>
<gene>
    <name evidence="2" type="ORF">Pla100_60860</name>
</gene>
<organism evidence="2 3">
    <name type="scientific">Neorhodopirellula pilleata</name>
    <dbReference type="NCBI Taxonomy" id="2714738"/>
    <lineage>
        <taxon>Bacteria</taxon>
        <taxon>Pseudomonadati</taxon>
        <taxon>Planctomycetota</taxon>
        <taxon>Planctomycetia</taxon>
        <taxon>Pirellulales</taxon>
        <taxon>Pirellulaceae</taxon>
        <taxon>Neorhodopirellula</taxon>
    </lineage>
</organism>
<dbReference type="EMBL" id="SJPM01000035">
    <property type="protein sequence ID" value="TWT86379.1"/>
    <property type="molecule type" value="Genomic_DNA"/>
</dbReference>
<evidence type="ECO:0000313" key="2">
    <source>
        <dbReference type="EMBL" id="TWT86379.1"/>
    </source>
</evidence>
<feature type="transmembrane region" description="Helical" evidence="1">
    <location>
        <begin position="61"/>
        <end position="78"/>
    </location>
</feature>
<dbReference type="AlphaFoldDB" id="A0A5C5ZG27"/>
<keyword evidence="1" id="KW-1133">Transmembrane helix</keyword>
<dbReference type="Proteomes" id="UP000316213">
    <property type="component" value="Unassembled WGS sequence"/>
</dbReference>
<keyword evidence="1" id="KW-0812">Transmembrane</keyword>
<keyword evidence="1" id="KW-0472">Membrane</keyword>